<accession>A0A1M6LQZ4</accession>
<sequence length="152" mass="15824">MADRIMRRAVLGGMALALALAPIAAGAQTRGPVEELQGALTARNAAAFGRFVSAHDGGLVSLKLTAAPAEGRGFSVSLQAPLLLVNLDHPERMQVSVTGDYTLRDGAFALDGVYRVKAEGMQQGILILVLEPVPGGEARRVRDAGVRAVPLS</sequence>
<dbReference type="RefSeq" id="WP_073136543.1">
    <property type="nucleotide sequence ID" value="NZ_FQZF01000019.1"/>
</dbReference>
<reference evidence="2 3" key="1">
    <citation type="submission" date="2016-11" db="EMBL/GenBank/DDBJ databases">
        <authorList>
            <person name="Jaros S."/>
            <person name="Januszkiewicz K."/>
            <person name="Wedrychowicz H."/>
        </authorList>
    </citation>
    <scope>NUCLEOTIDE SEQUENCE [LARGE SCALE GENOMIC DNA]</scope>
    <source>
        <strain evidence="2 3">DSM 14916</strain>
    </source>
</reference>
<feature type="chain" id="PRO_5012455031" evidence="1">
    <location>
        <begin position="28"/>
        <end position="152"/>
    </location>
</feature>
<dbReference type="Proteomes" id="UP000184387">
    <property type="component" value="Unassembled WGS sequence"/>
</dbReference>
<organism evidence="2 3">
    <name type="scientific">Muricoccus roseus</name>
    <dbReference type="NCBI Taxonomy" id="198092"/>
    <lineage>
        <taxon>Bacteria</taxon>
        <taxon>Pseudomonadati</taxon>
        <taxon>Pseudomonadota</taxon>
        <taxon>Alphaproteobacteria</taxon>
        <taxon>Acetobacterales</taxon>
        <taxon>Roseomonadaceae</taxon>
        <taxon>Muricoccus</taxon>
    </lineage>
</organism>
<proteinExistence type="predicted"/>
<evidence type="ECO:0000313" key="2">
    <source>
        <dbReference type="EMBL" id="SHJ73580.1"/>
    </source>
</evidence>
<keyword evidence="3" id="KW-1185">Reference proteome</keyword>
<evidence type="ECO:0000313" key="3">
    <source>
        <dbReference type="Proteomes" id="UP000184387"/>
    </source>
</evidence>
<keyword evidence="1" id="KW-0732">Signal</keyword>
<gene>
    <name evidence="2" type="ORF">SAMN02745194_03233</name>
</gene>
<name>A0A1M6LQZ4_9PROT</name>
<dbReference type="AlphaFoldDB" id="A0A1M6LQZ4"/>
<evidence type="ECO:0000256" key="1">
    <source>
        <dbReference type="SAM" id="SignalP"/>
    </source>
</evidence>
<dbReference type="EMBL" id="FQZF01000019">
    <property type="protein sequence ID" value="SHJ73580.1"/>
    <property type="molecule type" value="Genomic_DNA"/>
</dbReference>
<dbReference type="OrthoDB" id="7274321at2"/>
<protein>
    <submittedName>
        <fullName evidence="2">Uncharacterized protein</fullName>
    </submittedName>
</protein>
<feature type="signal peptide" evidence="1">
    <location>
        <begin position="1"/>
        <end position="27"/>
    </location>
</feature>